<sequence length="117" mass="13579">MSQNAENGVFQGLKNRLFRRWNPLPSIYSEWDDIAHWSRKQPRGPASLRICKCRDHVKTEPETVSNRSESLPELDQDVTEDIDSKMVYVEDASNMDTMKARLSLWRIAVNGNVCKNR</sequence>
<dbReference type="AlphaFoldDB" id="A0AAD4MRU4"/>
<proteinExistence type="predicted"/>
<organism evidence="1 2">
    <name type="scientific">Ditylenchus destructor</name>
    <dbReference type="NCBI Taxonomy" id="166010"/>
    <lineage>
        <taxon>Eukaryota</taxon>
        <taxon>Metazoa</taxon>
        <taxon>Ecdysozoa</taxon>
        <taxon>Nematoda</taxon>
        <taxon>Chromadorea</taxon>
        <taxon>Rhabditida</taxon>
        <taxon>Tylenchina</taxon>
        <taxon>Tylenchomorpha</taxon>
        <taxon>Sphaerularioidea</taxon>
        <taxon>Anguinidae</taxon>
        <taxon>Anguininae</taxon>
        <taxon>Ditylenchus</taxon>
    </lineage>
</organism>
<name>A0AAD4MRU4_9BILA</name>
<gene>
    <name evidence="1" type="ORF">DdX_15989</name>
</gene>
<accession>A0AAD4MRU4</accession>
<evidence type="ECO:0000313" key="1">
    <source>
        <dbReference type="EMBL" id="KAI1701644.1"/>
    </source>
</evidence>
<evidence type="ECO:0000313" key="2">
    <source>
        <dbReference type="Proteomes" id="UP001201812"/>
    </source>
</evidence>
<dbReference type="Proteomes" id="UP001201812">
    <property type="component" value="Unassembled WGS sequence"/>
</dbReference>
<keyword evidence="2" id="KW-1185">Reference proteome</keyword>
<reference evidence="1" key="1">
    <citation type="submission" date="2022-01" db="EMBL/GenBank/DDBJ databases">
        <title>Genome Sequence Resource for Two Populations of Ditylenchus destructor, the Migratory Endoparasitic Phytonematode.</title>
        <authorList>
            <person name="Zhang H."/>
            <person name="Lin R."/>
            <person name="Xie B."/>
        </authorList>
    </citation>
    <scope>NUCLEOTIDE SEQUENCE</scope>
    <source>
        <strain evidence="1">BazhouSP</strain>
    </source>
</reference>
<dbReference type="EMBL" id="JAKKPZ010000114">
    <property type="protein sequence ID" value="KAI1701644.1"/>
    <property type="molecule type" value="Genomic_DNA"/>
</dbReference>
<comment type="caution">
    <text evidence="1">The sequence shown here is derived from an EMBL/GenBank/DDBJ whole genome shotgun (WGS) entry which is preliminary data.</text>
</comment>
<protein>
    <submittedName>
        <fullName evidence="1">Uncharacterized protein</fullName>
    </submittedName>
</protein>